<proteinExistence type="predicted"/>
<organism evidence="2 3">
    <name type="scientific">Candidatus Fimicola merdigallinarum</name>
    <dbReference type="NCBI Taxonomy" id="2840819"/>
    <lineage>
        <taxon>Bacteria</taxon>
        <taxon>Bacillati</taxon>
        <taxon>Bacillota</taxon>
        <taxon>Clostridia</taxon>
        <taxon>Lachnospirales</taxon>
        <taxon>Lachnospiraceae</taxon>
        <taxon>Lachnospiraceae incertae sedis</taxon>
        <taxon>Candidatus Fimicola</taxon>
    </lineage>
</organism>
<dbReference type="EMBL" id="JADIMX010000152">
    <property type="protein sequence ID" value="MBO8435221.1"/>
    <property type="molecule type" value="Genomic_DNA"/>
</dbReference>
<dbReference type="Proteomes" id="UP000823611">
    <property type="component" value="Unassembled WGS sequence"/>
</dbReference>
<gene>
    <name evidence="2" type="ORF">IAC55_07880</name>
</gene>
<dbReference type="AlphaFoldDB" id="A0A9D9DWU3"/>
<comment type="caution">
    <text evidence="2">The sequence shown here is derived from an EMBL/GenBank/DDBJ whole genome shotgun (WGS) entry which is preliminary data.</text>
</comment>
<evidence type="ECO:0000256" key="1">
    <source>
        <dbReference type="SAM" id="SignalP"/>
    </source>
</evidence>
<protein>
    <submittedName>
        <fullName evidence="2">Uncharacterized protein</fullName>
    </submittedName>
</protein>
<reference evidence="2" key="2">
    <citation type="journal article" date="2021" name="PeerJ">
        <title>Extensive microbial diversity within the chicken gut microbiome revealed by metagenomics and culture.</title>
        <authorList>
            <person name="Gilroy R."/>
            <person name="Ravi A."/>
            <person name="Getino M."/>
            <person name="Pursley I."/>
            <person name="Horton D.L."/>
            <person name="Alikhan N.F."/>
            <person name="Baker D."/>
            <person name="Gharbi K."/>
            <person name="Hall N."/>
            <person name="Watson M."/>
            <person name="Adriaenssens E.M."/>
            <person name="Foster-Nyarko E."/>
            <person name="Jarju S."/>
            <person name="Secka A."/>
            <person name="Antonio M."/>
            <person name="Oren A."/>
            <person name="Chaudhuri R.R."/>
            <person name="La Ragione R."/>
            <person name="Hildebrand F."/>
            <person name="Pallen M.J."/>
        </authorList>
    </citation>
    <scope>NUCLEOTIDE SEQUENCE</scope>
    <source>
        <strain evidence="2">F6-4510</strain>
    </source>
</reference>
<keyword evidence="1" id="KW-0732">Signal</keyword>
<evidence type="ECO:0000313" key="3">
    <source>
        <dbReference type="Proteomes" id="UP000823611"/>
    </source>
</evidence>
<accession>A0A9D9DWU3</accession>
<feature type="signal peptide" evidence="1">
    <location>
        <begin position="1"/>
        <end position="19"/>
    </location>
</feature>
<name>A0A9D9DWU3_9FIRM</name>
<reference evidence="2" key="1">
    <citation type="submission" date="2020-10" db="EMBL/GenBank/DDBJ databases">
        <authorList>
            <person name="Gilroy R."/>
        </authorList>
    </citation>
    <scope>NUCLEOTIDE SEQUENCE</scope>
    <source>
        <strain evidence="2">F6-4510</strain>
    </source>
</reference>
<feature type="chain" id="PRO_5038506260" evidence="1">
    <location>
        <begin position="20"/>
        <end position="45"/>
    </location>
</feature>
<evidence type="ECO:0000313" key="2">
    <source>
        <dbReference type="EMBL" id="MBO8435221.1"/>
    </source>
</evidence>
<sequence length="45" mass="5012">MKKILAFFLSVILSFSAIYGGQVFGSTQSDNSQSYIENIDSEIVY</sequence>